<organism evidence="2 3">
    <name type="scientific">Portunus trituberculatus</name>
    <name type="common">Swimming crab</name>
    <name type="synonym">Neptunus trituberculatus</name>
    <dbReference type="NCBI Taxonomy" id="210409"/>
    <lineage>
        <taxon>Eukaryota</taxon>
        <taxon>Metazoa</taxon>
        <taxon>Ecdysozoa</taxon>
        <taxon>Arthropoda</taxon>
        <taxon>Crustacea</taxon>
        <taxon>Multicrustacea</taxon>
        <taxon>Malacostraca</taxon>
        <taxon>Eumalacostraca</taxon>
        <taxon>Eucarida</taxon>
        <taxon>Decapoda</taxon>
        <taxon>Pleocyemata</taxon>
        <taxon>Brachyura</taxon>
        <taxon>Eubrachyura</taxon>
        <taxon>Portunoidea</taxon>
        <taxon>Portunidae</taxon>
        <taxon>Portuninae</taxon>
        <taxon>Portunus</taxon>
    </lineage>
</organism>
<comment type="caution">
    <text evidence="2">The sequence shown here is derived from an EMBL/GenBank/DDBJ whole genome shotgun (WGS) entry which is preliminary data.</text>
</comment>
<feature type="region of interest" description="Disordered" evidence="1">
    <location>
        <begin position="88"/>
        <end position="107"/>
    </location>
</feature>
<accession>A0A5B7HJ70</accession>
<reference evidence="2 3" key="1">
    <citation type="submission" date="2019-05" db="EMBL/GenBank/DDBJ databases">
        <title>Another draft genome of Portunus trituberculatus and its Hox gene families provides insights of decapod evolution.</title>
        <authorList>
            <person name="Jeong J.-H."/>
            <person name="Song I."/>
            <person name="Kim S."/>
            <person name="Choi T."/>
            <person name="Kim D."/>
            <person name="Ryu S."/>
            <person name="Kim W."/>
        </authorList>
    </citation>
    <scope>NUCLEOTIDE SEQUENCE [LARGE SCALE GENOMIC DNA]</scope>
    <source>
        <tissue evidence="2">Muscle</tissue>
    </source>
</reference>
<name>A0A5B7HJ70_PORTR</name>
<feature type="region of interest" description="Disordered" evidence="1">
    <location>
        <begin position="125"/>
        <end position="144"/>
    </location>
</feature>
<protein>
    <submittedName>
        <fullName evidence="2">Uncharacterized protein</fullName>
    </submittedName>
</protein>
<keyword evidence="3" id="KW-1185">Reference proteome</keyword>
<dbReference type="AlphaFoldDB" id="A0A5B7HJ70"/>
<dbReference type="EMBL" id="VSRR010034861">
    <property type="protein sequence ID" value="MPC72510.1"/>
    <property type="molecule type" value="Genomic_DNA"/>
</dbReference>
<evidence type="ECO:0000256" key="1">
    <source>
        <dbReference type="SAM" id="MobiDB-lite"/>
    </source>
</evidence>
<dbReference type="Proteomes" id="UP000324222">
    <property type="component" value="Unassembled WGS sequence"/>
</dbReference>
<sequence length="144" mass="16134">MKVVLERSVRSLYSRLRPSVYVECDLWSRAPFCVSLAERYTGHYTAHARRMPSFSASFLRSGLLMYFCIWKRSSKPLRWKSLNTARRSIPRRGLPRTPTPIAAHGNVLGKGTPAIAPTLPYTVVEGERGGGGGEGRLKGEERKV</sequence>
<evidence type="ECO:0000313" key="2">
    <source>
        <dbReference type="EMBL" id="MPC72510.1"/>
    </source>
</evidence>
<proteinExistence type="predicted"/>
<evidence type="ECO:0000313" key="3">
    <source>
        <dbReference type="Proteomes" id="UP000324222"/>
    </source>
</evidence>
<feature type="compositionally biased region" description="Basic and acidic residues" evidence="1">
    <location>
        <begin position="135"/>
        <end position="144"/>
    </location>
</feature>
<gene>
    <name evidence="2" type="ORF">E2C01_066821</name>
</gene>